<sequence>MSPKPNKATVSPSLRAFGKRFRSYREAKGWTQEAVAARANNGAGVKYQYIGAIENGRTRCSREFTEIMDRELNAGGELIALWQDLVKDAAFPTWFDWHIVENEALELTSYSLNLVHGLLQTPEYAEVLLYGDKKAVDGRMKRQEVLVRNEPPPPNCLFLIDEGVLIREVGRPEIMAEQCDALIDAISRKVTVQVVPMRGDHQGNISAFTLALLPDRRELAYTECAARGFTMEDADDINTQRQVLREIQSLALPVKQSIELIHQIKAGRWT</sequence>
<dbReference type="InterPro" id="IPR001387">
    <property type="entry name" value="Cro/C1-type_HTH"/>
</dbReference>
<protein>
    <submittedName>
        <fullName evidence="2">Helix-turn-helix transcriptional regulator</fullName>
    </submittedName>
</protein>
<accession>A0ABS7FUY9</accession>
<dbReference type="Proteomes" id="UP000774570">
    <property type="component" value="Unassembled WGS sequence"/>
</dbReference>
<name>A0ABS7FUY9_9ACTN</name>
<dbReference type="Pfam" id="PF19054">
    <property type="entry name" value="DUF5753"/>
    <property type="match status" value="1"/>
</dbReference>
<evidence type="ECO:0000313" key="3">
    <source>
        <dbReference type="Proteomes" id="UP000774570"/>
    </source>
</evidence>
<dbReference type="CDD" id="cd00093">
    <property type="entry name" value="HTH_XRE"/>
    <property type="match status" value="1"/>
</dbReference>
<keyword evidence="3" id="KW-1185">Reference proteome</keyword>
<proteinExistence type="predicted"/>
<dbReference type="Pfam" id="PF13560">
    <property type="entry name" value="HTH_31"/>
    <property type="match status" value="1"/>
</dbReference>
<dbReference type="EMBL" id="JAIBOA010000010">
    <property type="protein sequence ID" value="MBW8484235.1"/>
    <property type="molecule type" value="Genomic_DNA"/>
</dbReference>
<gene>
    <name evidence="2" type="ORF">K1Y72_17760</name>
</gene>
<organism evidence="2 3">
    <name type="scientific">Actinomadura parmotrematis</name>
    <dbReference type="NCBI Taxonomy" id="2864039"/>
    <lineage>
        <taxon>Bacteria</taxon>
        <taxon>Bacillati</taxon>
        <taxon>Actinomycetota</taxon>
        <taxon>Actinomycetes</taxon>
        <taxon>Streptosporangiales</taxon>
        <taxon>Thermomonosporaceae</taxon>
        <taxon>Actinomadura</taxon>
    </lineage>
</organism>
<feature type="domain" description="HTH cro/C1-type" evidence="1">
    <location>
        <begin position="21"/>
        <end position="59"/>
    </location>
</feature>
<evidence type="ECO:0000259" key="1">
    <source>
        <dbReference type="PROSITE" id="PS50943"/>
    </source>
</evidence>
<dbReference type="Gene3D" id="1.10.260.40">
    <property type="entry name" value="lambda repressor-like DNA-binding domains"/>
    <property type="match status" value="1"/>
</dbReference>
<dbReference type="InterPro" id="IPR043917">
    <property type="entry name" value="DUF5753"/>
</dbReference>
<evidence type="ECO:0000313" key="2">
    <source>
        <dbReference type="EMBL" id="MBW8484235.1"/>
    </source>
</evidence>
<dbReference type="SUPFAM" id="SSF47413">
    <property type="entry name" value="lambda repressor-like DNA-binding domains"/>
    <property type="match status" value="1"/>
</dbReference>
<dbReference type="SMART" id="SM00530">
    <property type="entry name" value="HTH_XRE"/>
    <property type="match status" value="1"/>
</dbReference>
<comment type="caution">
    <text evidence="2">The sequence shown here is derived from an EMBL/GenBank/DDBJ whole genome shotgun (WGS) entry which is preliminary data.</text>
</comment>
<dbReference type="InterPro" id="IPR010982">
    <property type="entry name" value="Lambda_DNA-bd_dom_sf"/>
</dbReference>
<reference evidence="2 3" key="1">
    <citation type="submission" date="2021-07" db="EMBL/GenBank/DDBJ databases">
        <title>Actinomadura sp. PM05-2 isolated from lichen.</title>
        <authorList>
            <person name="Somphong A."/>
            <person name="Phongsopitanun W."/>
            <person name="Tanasupawat S."/>
            <person name="Peongsungnone V."/>
        </authorList>
    </citation>
    <scope>NUCLEOTIDE SEQUENCE [LARGE SCALE GENOMIC DNA]</scope>
    <source>
        <strain evidence="2 3">PM05-2</strain>
    </source>
</reference>
<dbReference type="PROSITE" id="PS50943">
    <property type="entry name" value="HTH_CROC1"/>
    <property type="match status" value="1"/>
</dbReference>